<feature type="compositionally biased region" description="Basic and acidic residues" evidence="7">
    <location>
        <begin position="365"/>
        <end position="379"/>
    </location>
</feature>
<feature type="repeat" description="WD" evidence="6">
    <location>
        <begin position="36"/>
        <end position="78"/>
    </location>
</feature>
<evidence type="ECO:0000256" key="2">
    <source>
        <dbReference type="ARBA" id="ARBA00022574"/>
    </source>
</evidence>
<evidence type="ECO:0000256" key="7">
    <source>
        <dbReference type="SAM" id="MobiDB-lite"/>
    </source>
</evidence>
<evidence type="ECO:0000256" key="5">
    <source>
        <dbReference type="ARBA" id="ARBA00038344"/>
    </source>
</evidence>
<dbReference type="PROSITE" id="PS50294">
    <property type="entry name" value="WD_REPEATS_REGION"/>
    <property type="match status" value="1"/>
</dbReference>
<keyword evidence="9" id="KW-1185">Reference proteome</keyword>
<dbReference type="GO" id="GO:0007095">
    <property type="term" value="P:mitotic G2 DNA damage checkpoint signaling"/>
    <property type="evidence" value="ECO:0007669"/>
    <property type="project" value="TreeGrafter"/>
</dbReference>
<dbReference type="InterPro" id="IPR051865">
    <property type="entry name" value="WD-repeat_CDT2_adapter"/>
</dbReference>
<dbReference type="Proteomes" id="UP001153714">
    <property type="component" value="Chromosome 14"/>
</dbReference>
<evidence type="ECO:0000313" key="9">
    <source>
        <dbReference type="Proteomes" id="UP001153714"/>
    </source>
</evidence>
<feature type="repeat" description="WD" evidence="6">
    <location>
        <begin position="115"/>
        <end position="149"/>
    </location>
</feature>
<dbReference type="OrthoDB" id="2096344at2759"/>
<evidence type="ECO:0000256" key="4">
    <source>
        <dbReference type="ARBA" id="ARBA00022786"/>
    </source>
</evidence>
<reference evidence="8" key="2">
    <citation type="submission" date="2022-10" db="EMBL/GenBank/DDBJ databases">
        <authorList>
            <consortium name="ENA_rothamsted_submissions"/>
            <consortium name="culmorum"/>
            <person name="King R."/>
        </authorList>
    </citation>
    <scope>NUCLEOTIDE SEQUENCE</scope>
</reference>
<gene>
    <name evidence="8" type="ORF">DIATSA_LOCUS3880</name>
</gene>
<dbReference type="PANTHER" id="PTHR22852:SF0">
    <property type="entry name" value="DENTICLELESS PROTEIN HOMOLOG"/>
    <property type="match status" value="1"/>
</dbReference>
<evidence type="ECO:0000313" key="8">
    <source>
        <dbReference type="EMBL" id="CAG9785882.1"/>
    </source>
</evidence>
<dbReference type="GO" id="GO:0030674">
    <property type="term" value="F:protein-macromolecule adaptor activity"/>
    <property type="evidence" value="ECO:0007669"/>
    <property type="project" value="TreeGrafter"/>
</dbReference>
<dbReference type="Gene3D" id="2.130.10.10">
    <property type="entry name" value="YVTN repeat-like/Quinoprotein amine dehydrogenase"/>
    <property type="match status" value="2"/>
</dbReference>
<dbReference type="PANTHER" id="PTHR22852">
    <property type="entry name" value="LETHAL 2 DENTICLELESS PROTEIN RETINOIC ACID-REGULATED NUCLEAR MATRIX-ASSOCIATED PROTEIN"/>
    <property type="match status" value="1"/>
</dbReference>
<organism evidence="8 9">
    <name type="scientific">Diatraea saccharalis</name>
    <name type="common">sugarcane borer</name>
    <dbReference type="NCBI Taxonomy" id="40085"/>
    <lineage>
        <taxon>Eukaryota</taxon>
        <taxon>Metazoa</taxon>
        <taxon>Ecdysozoa</taxon>
        <taxon>Arthropoda</taxon>
        <taxon>Hexapoda</taxon>
        <taxon>Insecta</taxon>
        <taxon>Pterygota</taxon>
        <taxon>Neoptera</taxon>
        <taxon>Endopterygota</taxon>
        <taxon>Lepidoptera</taxon>
        <taxon>Glossata</taxon>
        <taxon>Ditrysia</taxon>
        <taxon>Pyraloidea</taxon>
        <taxon>Crambidae</taxon>
        <taxon>Crambinae</taxon>
        <taxon>Diatraea</taxon>
    </lineage>
</organism>
<protein>
    <recommendedName>
        <fullName evidence="10">Protein lethal(2)denticleless</fullName>
    </recommendedName>
</protein>
<evidence type="ECO:0008006" key="10">
    <source>
        <dbReference type="Google" id="ProtNLM"/>
    </source>
</evidence>
<dbReference type="Pfam" id="PF00400">
    <property type="entry name" value="WD40"/>
    <property type="match status" value="4"/>
</dbReference>
<dbReference type="InterPro" id="IPR019775">
    <property type="entry name" value="WD40_repeat_CS"/>
</dbReference>
<comment type="pathway">
    <text evidence="1">Protein modification; protein ubiquitination.</text>
</comment>
<dbReference type="PROSITE" id="PS00678">
    <property type="entry name" value="WD_REPEATS_1"/>
    <property type="match status" value="1"/>
</dbReference>
<feature type="repeat" description="WD" evidence="6">
    <location>
        <begin position="250"/>
        <end position="284"/>
    </location>
</feature>
<feature type="compositionally biased region" description="Basic and acidic residues" evidence="7">
    <location>
        <begin position="401"/>
        <end position="411"/>
    </location>
</feature>
<keyword evidence="4" id="KW-0833">Ubl conjugation pathway</keyword>
<dbReference type="SUPFAM" id="SSF50978">
    <property type="entry name" value="WD40 repeat-like"/>
    <property type="match status" value="1"/>
</dbReference>
<feature type="region of interest" description="Disordered" evidence="7">
    <location>
        <begin position="468"/>
        <end position="514"/>
    </location>
</feature>
<dbReference type="InterPro" id="IPR015943">
    <property type="entry name" value="WD40/YVTN_repeat-like_dom_sf"/>
</dbReference>
<feature type="compositionally biased region" description="Low complexity" evidence="7">
    <location>
        <begin position="380"/>
        <end position="393"/>
    </location>
</feature>
<name>A0A9N9W8S1_9NEOP</name>
<dbReference type="PROSITE" id="PS50082">
    <property type="entry name" value="WD_REPEATS_2"/>
    <property type="match status" value="4"/>
</dbReference>
<dbReference type="InterPro" id="IPR036322">
    <property type="entry name" value="WD40_repeat_dom_sf"/>
</dbReference>
<accession>A0A9N9W8S1</accession>
<sequence>MFPAKFPVLGSVPGHGDHTACLWDVAEGAPKRIQVFSGHTRSVKTAVFRPREPDVFATGARDGHVLVWDARAAPQPAVVLKPDNCLLNCHSGFAPKAPGSHSKRPRLDTQRAVSITGLAFRDRDTLVSCGECDGNIKLWDLRKNYSVHRREPLPKRSIPYCGGSAKNGYTNLIVDDAGLRLYASCMDDVVYCFNVSAPGPLPERRYVGHENGTFYIKTGLSPDGNYLVSGSSDKNAYIWNVRCSEPVVKLVGHRAEVTCAAWARTPDLKLVTCSDDARHKIWRVGPDLLAGPDAARGGPDLEGRAEPAPRGRAPPPLQWGARDSTPGARKRPAPSPPPSAAKRHRDLAAGGRKTKRCLTDLMNAAKDDDRDGPAKRPRGEAAAGEPAAEEPGPAGDPPPKNYEKVAGEKLSPRSPKTISPKRSPPSPSRVRVVAFETPTENLPDFVRDGEAPHLRLMSPVKRKRGAPDWLTLIGREKRARGAEATAPGPREAPRPLSGAERSPRPAGTKSGTLLKYFKVTDESVGASGT</sequence>
<evidence type="ECO:0000256" key="3">
    <source>
        <dbReference type="ARBA" id="ARBA00022737"/>
    </source>
</evidence>
<comment type="similarity">
    <text evidence="5">Belongs to the WD repeat cdt2 family.</text>
</comment>
<feature type="region of interest" description="Disordered" evidence="7">
    <location>
        <begin position="288"/>
        <end position="435"/>
    </location>
</feature>
<dbReference type="SMART" id="SM00320">
    <property type="entry name" value="WD40"/>
    <property type="match status" value="4"/>
</dbReference>
<proteinExistence type="inferred from homology"/>
<keyword evidence="2 6" id="KW-0853">WD repeat</keyword>
<evidence type="ECO:0000256" key="1">
    <source>
        <dbReference type="ARBA" id="ARBA00004906"/>
    </source>
</evidence>
<dbReference type="InterPro" id="IPR001680">
    <property type="entry name" value="WD40_rpt"/>
</dbReference>
<dbReference type="AlphaFoldDB" id="A0A9N9W8S1"/>
<dbReference type="EMBL" id="OU893345">
    <property type="protein sequence ID" value="CAG9785882.1"/>
    <property type="molecule type" value="Genomic_DNA"/>
</dbReference>
<feature type="compositionally biased region" description="Basic and acidic residues" evidence="7">
    <location>
        <begin position="299"/>
        <end position="309"/>
    </location>
</feature>
<keyword evidence="3" id="KW-0677">Repeat</keyword>
<feature type="repeat" description="WD" evidence="6">
    <location>
        <begin position="220"/>
        <end position="249"/>
    </location>
</feature>
<evidence type="ECO:0000256" key="6">
    <source>
        <dbReference type="PROSITE-ProRule" id="PRU00221"/>
    </source>
</evidence>
<dbReference type="GO" id="GO:0043161">
    <property type="term" value="P:proteasome-mediated ubiquitin-dependent protein catabolic process"/>
    <property type="evidence" value="ECO:0007669"/>
    <property type="project" value="TreeGrafter"/>
</dbReference>
<feature type="compositionally biased region" description="Low complexity" evidence="7">
    <location>
        <begin position="412"/>
        <end position="421"/>
    </location>
</feature>
<dbReference type="GO" id="GO:0005634">
    <property type="term" value="C:nucleus"/>
    <property type="evidence" value="ECO:0007669"/>
    <property type="project" value="TreeGrafter"/>
</dbReference>
<reference evidence="8" key="1">
    <citation type="submission" date="2021-12" db="EMBL/GenBank/DDBJ databases">
        <authorList>
            <person name="King R."/>
        </authorList>
    </citation>
    <scope>NUCLEOTIDE SEQUENCE</scope>
</reference>